<organism evidence="2 3">
    <name type="scientific">Selenomonas sputigena (strain ATCC 35185 / DSM 20758 / CCUG 44933 / VPI D19B-28)</name>
    <dbReference type="NCBI Taxonomy" id="546271"/>
    <lineage>
        <taxon>Bacteria</taxon>
        <taxon>Bacillati</taxon>
        <taxon>Bacillota</taxon>
        <taxon>Negativicutes</taxon>
        <taxon>Selenomonadales</taxon>
        <taxon>Selenomonadaceae</taxon>
        <taxon>Selenomonas</taxon>
    </lineage>
</organism>
<dbReference type="InterPro" id="IPR020471">
    <property type="entry name" value="AKR"/>
</dbReference>
<dbReference type="HOGENOM" id="CLU_023205_11_0_9"/>
<sequence length="294" mass="32330">MMQDLTAKLCLGTVQLGMKYGVKNELGRQPTDEEAFSVLDAALAAGITAFDTARAYGTAEELLGRFGLAEKGAHIVSKLHPNTANREEAVLSELHESLQSLRAKKIFCYMLHRAGDLQKSGIMAGLSKAKALGLTKTIGVSIYEPEEAMEAALHPLVDVIQIPYNVLDQRLDACGFFLQAAKNGKRVYARSAFLQGLLLMSPQEAEASVSGSGVFVSKFQDIARKEGYMNTEAAMLYVLSHPQIDGVIFGVDTVEQLRENVKILKRGEEFSSCRKQFRRSFENVPREVVVPSLW</sequence>
<accession>F4EXA1</accession>
<dbReference type="AlphaFoldDB" id="F4EXA1"/>
<dbReference type="Gene3D" id="3.20.20.100">
    <property type="entry name" value="NADP-dependent oxidoreductase domain"/>
    <property type="match status" value="1"/>
</dbReference>
<dbReference type="CDD" id="cd19097">
    <property type="entry name" value="AKR_unchar"/>
    <property type="match status" value="1"/>
</dbReference>
<dbReference type="InterPro" id="IPR053135">
    <property type="entry name" value="AKR2_Oxidoreductase"/>
</dbReference>
<proteinExistence type="predicted"/>
<evidence type="ECO:0000259" key="1">
    <source>
        <dbReference type="Pfam" id="PF00248"/>
    </source>
</evidence>
<dbReference type="Pfam" id="PF00248">
    <property type="entry name" value="Aldo_ket_red"/>
    <property type="match status" value="1"/>
</dbReference>
<dbReference type="EMBL" id="CP002637">
    <property type="protein sequence ID" value="AEB99037.1"/>
    <property type="molecule type" value="Genomic_DNA"/>
</dbReference>
<dbReference type="PRINTS" id="PR00069">
    <property type="entry name" value="ALDKETRDTASE"/>
</dbReference>
<dbReference type="InterPro" id="IPR036812">
    <property type="entry name" value="NAD(P)_OxRdtase_dom_sf"/>
</dbReference>
<dbReference type="InterPro" id="IPR023210">
    <property type="entry name" value="NADP_OxRdtase_dom"/>
</dbReference>
<dbReference type="Proteomes" id="UP000011124">
    <property type="component" value="Chromosome"/>
</dbReference>
<gene>
    <name evidence="2" type="ordered locus">Selsp_0055</name>
</gene>
<protein>
    <submittedName>
        <fullName evidence="2">NADP-dependent oxidoreductase domain protein</fullName>
    </submittedName>
</protein>
<dbReference type="PANTHER" id="PTHR43312:SF1">
    <property type="entry name" value="NADP-DEPENDENT OXIDOREDUCTASE DOMAIN-CONTAINING PROTEIN"/>
    <property type="match status" value="1"/>
</dbReference>
<feature type="domain" description="NADP-dependent oxidoreductase" evidence="1">
    <location>
        <begin position="8"/>
        <end position="265"/>
    </location>
</feature>
<dbReference type="SUPFAM" id="SSF51430">
    <property type="entry name" value="NAD(P)-linked oxidoreductase"/>
    <property type="match status" value="1"/>
</dbReference>
<dbReference type="KEGG" id="ssg:Selsp_0055"/>
<reference evidence="2 3" key="1">
    <citation type="submission" date="2011-04" db="EMBL/GenBank/DDBJ databases">
        <title>The complete genome of Selenomonas sputigena DSM 20758.</title>
        <authorList>
            <consortium name="US DOE Joint Genome Institute (JGI-PGF)"/>
            <person name="Lucas S."/>
            <person name="Copeland A."/>
            <person name="Lapidus A."/>
            <person name="Bruce D."/>
            <person name="Goodwin L."/>
            <person name="Pitluck S."/>
            <person name="Peters L."/>
            <person name="Kyrpides N."/>
            <person name="Mavromatis K."/>
            <person name="Ivanova N."/>
            <person name="Ovchinnikova G."/>
            <person name="Teshima H."/>
            <person name="Detter J.C."/>
            <person name="Tapia R."/>
            <person name="Han C."/>
            <person name="Land M."/>
            <person name="Hauser L."/>
            <person name="Markowitz V."/>
            <person name="Cheng J.-F."/>
            <person name="Hugenholtz P."/>
            <person name="Woyke T."/>
            <person name="Wu D."/>
            <person name="Gronow S."/>
            <person name="Wellnitz S."/>
            <person name="Schneider S."/>
            <person name="Klenk H.-P."/>
            <person name="Eisen J.A."/>
        </authorList>
    </citation>
    <scope>NUCLEOTIDE SEQUENCE [LARGE SCALE GENOMIC DNA]</scope>
    <source>
        <strain evidence="3">ATCC 35185 / DSM 20758 / VPI D19B-28</strain>
    </source>
</reference>
<dbReference type="PANTHER" id="PTHR43312">
    <property type="entry name" value="D-THREO-ALDOSE 1-DEHYDROGENASE"/>
    <property type="match status" value="1"/>
</dbReference>
<name>F4EXA1_SELS3</name>
<keyword evidence="3" id="KW-1185">Reference proteome</keyword>
<evidence type="ECO:0000313" key="3">
    <source>
        <dbReference type="Proteomes" id="UP000011124"/>
    </source>
</evidence>
<dbReference type="GO" id="GO:0016491">
    <property type="term" value="F:oxidoreductase activity"/>
    <property type="evidence" value="ECO:0007669"/>
    <property type="project" value="InterPro"/>
</dbReference>
<evidence type="ECO:0000313" key="2">
    <source>
        <dbReference type="EMBL" id="AEB99037.1"/>
    </source>
</evidence>